<keyword evidence="2" id="KW-1185">Reference proteome</keyword>
<dbReference type="EnsemblMetazoa" id="GPPI042265-RA">
    <property type="protein sequence ID" value="GPPI042265-PA"/>
    <property type="gene ID" value="GPPI042265"/>
</dbReference>
<dbReference type="EMBL" id="JXJN01021566">
    <property type="status" value="NOT_ANNOTATED_CDS"/>
    <property type="molecule type" value="Genomic_DNA"/>
</dbReference>
<organism evidence="1 2">
    <name type="scientific">Glossina palpalis gambiensis</name>
    <dbReference type="NCBI Taxonomy" id="67801"/>
    <lineage>
        <taxon>Eukaryota</taxon>
        <taxon>Metazoa</taxon>
        <taxon>Ecdysozoa</taxon>
        <taxon>Arthropoda</taxon>
        <taxon>Hexapoda</taxon>
        <taxon>Insecta</taxon>
        <taxon>Pterygota</taxon>
        <taxon>Neoptera</taxon>
        <taxon>Endopterygota</taxon>
        <taxon>Diptera</taxon>
        <taxon>Brachycera</taxon>
        <taxon>Muscomorpha</taxon>
        <taxon>Hippoboscoidea</taxon>
        <taxon>Glossinidae</taxon>
        <taxon>Glossina</taxon>
    </lineage>
</organism>
<dbReference type="Proteomes" id="UP000092460">
    <property type="component" value="Unassembled WGS sequence"/>
</dbReference>
<evidence type="ECO:0000313" key="1">
    <source>
        <dbReference type="EnsemblMetazoa" id="GPPI042265-PA"/>
    </source>
</evidence>
<reference evidence="1" key="2">
    <citation type="submission" date="2020-05" db="UniProtKB">
        <authorList>
            <consortium name="EnsemblMetazoa"/>
        </authorList>
    </citation>
    <scope>IDENTIFICATION</scope>
    <source>
        <strain evidence="1">IAEA</strain>
    </source>
</reference>
<sequence>MPAHFVLPANTKVFIYLILHQRCDSSNRPNLWHIKLSKCYSYRKFSFVAAEEVNSMVIKMRIDNHIHIRHIMLYHFEKAWIAAQSFRDPMIDEGNCLPVSNLARLAWKLLMNQTLGIIL</sequence>
<proteinExistence type="predicted"/>
<name>A0A1B0BW04_9MUSC</name>
<reference evidence="2" key="1">
    <citation type="submission" date="2015-01" db="EMBL/GenBank/DDBJ databases">
        <authorList>
            <person name="Aksoy S."/>
            <person name="Warren W."/>
            <person name="Wilson R.K."/>
        </authorList>
    </citation>
    <scope>NUCLEOTIDE SEQUENCE [LARGE SCALE GENOMIC DNA]</scope>
    <source>
        <strain evidence="2">IAEA</strain>
    </source>
</reference>
<evidence type="ECO:0000313" key="2">
    <source>
        <dbReference type="Proteomes" id="UP000092460"/>
    </source>
</evidence>
<protein>
    <submittedName>
        <fullName evidence="1">Uncharacterized protein</fullName>
    </submittedName>
</protein>
<accession>A0A1B0BW04</accession>
<dbReference type="VEuPathDB" id="VectorBase:GPPI042265"/>
<dbReference type="AlphaFoldDB" id="A0A1B0BW04"/>